<dbReference type="Gene3D" id="3.20.80.10">
    <property type="entry name" value="Regulatory factor, effector binding domain"/>
    <property type="match status" value="1"/>
</dbReference>
<gene>
    <name evidence="5" type="ORF">ACFFK0_21590</name>
</gene>
<dbReference type="InterPro" id="IPR009057">
    <property type="entry name" value="Homeodomain-like_sf"/>
</dbReference>
<dbReference type="PROSITE" id="PS01124">
    <property type="entry name" value="HTH_ARAC_FAMILY_2"/>
    <property type="match status" value="1"/>
</dbReference>
<keyword evidence="3" id="KW-0804">Transcription</keyword>
<dbReference type="RefSeq" id="WP_377472465.1">
    <property type="nucleotide sequence ID" value="NZ_JBHLWN010000078.1"/>
</dbReference>
<dbReference type="InterPro" id="IPR011256">
    <property type="entry name" value="Reg_factor_effector_dom_sf"/>
</dbReference>
<keyword evidence="2" id="KW-0238">DNA-binding</keyword>
<dbReference type="Proteomes" id="UP001589776">
    <property type="component" value="Unassembled WGS sequence"/>
</dbReference>
<evidence type="ECO:0000256" key="1">
    <source>
        <dbReference type="ARBA" id="ARBA00023015"/>
    </source>
</evidence>
<keyword evidence="6" id="KW-1185">Reference proteome</keyword>
<reference evidence="5 6" key="1">
    <citation type="submission" date="2024-09" db="EMBL/GenBank/DDBJ databases">
        <authorList>
            <person name="Sun Q."/>
            <person name="Mori K."/>
        </authorList>
    </citation>
    <scope>NUCLEOTIDE SEQUENCE [LARGE SCALE GENOMIC DNA]</scope>
    <source>
        <strain evidence="5 6">CCM 7759</strain>
    </source>
</reference>
<evidence type="ECO:0000256" key="2">
    <source>
        <dbReference type="ARBA" id="ARBA00023125"/>
    </source>
</evidence>
<evidence type="ECO:0000256" key="3">
    <source>
        <dbReference type="ARBA" id="ARBA00023163"/>
    </source>
</evidence>
<dbReference type="PANTHER" id="PTHR47504">
    <property type="entry name" value="RIGHT ORIGIN-BINDING PROTEIN"/>
    <property type="match status" value="1"/>
</dbReference>
<dbReference type="PANTHER" id="PTHR47504:SF5">
    <property type="entry name" value="RIGHT ORIGIN-BINDING PROTEIN"/>
    <property type="match status" value="1"/>
</dbReference>
<accession>A0ABV6DQW1</accession>
<dbReference type="EMBL" id="JBHLWN010000078">
    <property type="protein sequence ID" value="MFC0214992.1"/>
    <property type="molecule type" value="Genomic_DNA"/>
</dbReference>
<feature type="domain" description="HTH araC/xylS-type" evidence="4">
    <location>
        <begin position="8"/>
        <end position="106"/>
    </location>
</feature>
<organism evidence="5 6">
    <name type="scientific">Paenibacillus chartarius</name>
    <dbReference type="NCBI Taxonomy" id="747481"/>
    <lineage>
        <taxon>Bacteria</taxon>
        <taxon>Bacillati</taxon>
        <taxon>Bacillota</taxon>
        <taxon>Bacilli</taxon>
        <taxon>Bacillales</taxon>
        <taxon>Paenibacillaceae</taxon>
        <taxon>Paenibacillus</taxon>
    </lineage>
</organism>
<dbReference type="InterPro" id="IPR050959">
    <property type="entry name" value="MarA-like"/>
</dbReference>
<dbReference type="Gene3D" id="1.10.10.60">
    <property type="entry name" value="Homeodomain-like"/>
    <property type="match status" value="2"/>
</dbReference>
<dbReference type="Pfam" id="PF12833">
    <property type="entry name" value="HTH_18"/>
    <property type="match status" value="1"/>
</dbReference>
<evidence type="ECO:0000313" key="5">
    <source>
        <dbReference type="EMBL" id="MFC0214992.1"/>
    </source>
</evidence>
<dbReference type="InterPro" id="IPR010499">
    <property type="entry name" value="AraC_E-bd"/>
</dbReference>
<evidence type="ECO:0000313" key="6">
    <source>
        <dbReference type="Proteomes" id="UP001589776"/>
    </source>
</evidence>
<dbReference type="InterPro" id="IPR029442">
    <property type="entry name" value="GyrI-like"/>
</dbReference>
<dbReference type="SUPFAM" id="SSF55136">
    <property type="entry name" value="Probable bacterial effector-binding domain"/>
    <property type="match status" value="1"/>
</dbReference>
<protein>
    <submittedName>
        <fullName evidence="5">GyrI-like domain-containing protein</fullName>
    </submittedName>
</protein>
<dbReference type="Pfam" id="PF06445">
    <property type="entry name" value="GyrI-like"/>
    <property type="match status" value="1"/>
</dbReference>
<evidence type="ECO:0000259" key="4">
    <source>
        <dbReference type="PROSITE" id="PS01124"/>
    </source>
</evidence>
<comment type="caution">
    <text evidence="5">The sequence shown here is derived from an EMBL/GenBank/DDBJ whole genome shotgun (WGS) entry which is preliminary data.</text>
</comment>
<keyword evidence="1" id="KW-0805">Transcription regulation</keyword>
<dbReference type="SUPFAM" id="SSF46689">
    <property type="entry name" value="Homeodomain-like"/>
    <property type="match status" value="2"/>
</dbReference>
<proteinExistence type="predicted"/>
<dbReference type="SMART" id="SM00342">
    <property type="entry name" value="HTH_ARAC"/>
    <property type="match status" value="1"/>
</dbReference>
<dbReference type="InterPro" id="IPR018060">
    <property type="entry name" value="HTH_AraC"/>
</dbReference>
<name>A0ABV6DQW1_9BACL</name>
<dbReference type="SMART" id="SM00871">
    <property type="entry name" value="AraC_E_bind"/>
    <property type="match status" value="1"/>
</dbReference>
<sequence length="299" mass="34305">MNYLDSVTKAISYIENHLTDEITTERIADQAGYSGYHFHRIFQSVTRNTVAEYVRKRRLTHAAYDVFGTRLRIVEIAVKYHFDSQEAFTRAFQSMFFITPGQFRKQASMKDTLFRTMGKHALDEGRLEHLLQGITLDPKIVDVKTLQLVGMEIRGVDPGEIAMLWNEFRRRAPGIPDRRDRDSAIYYAVVEPTGVQWELSYTACVEVSAITGRPPEGMICKALPASTYAVFTHRGSLKRIPDTYHYIYSTWFPKSGRERLDGAEFARYDSRYLGPANDDSALDLYIPVGPVKVKERKNL</sequence>